<name>A0A1H8YPH2_9PSEU</name>
<dbReference type="PROSITE" id="PS50297">
    <property type="entry name" value="ANK_REP_REGION"/>
    <property type="match status" value="3"/>
</dbReference>
<dbReference type="AlphaFoldDB" id="A0A1H8YPH2"/>
<accession>A0A1H8YPH2</accession>
<keyword evidence="2 3" id="KW-0040">ANK repeat</keyword>
<dbReference type="PANTHER" id="PTHR24180">
    <property type="entry name" value="CYCLIN-DEPENDENT KINASE INHIBITOR 2C-RELATED"/>
    <property type="match status" value="1"/>
</dbReference>
<dbReference type="Gene3D" id="1.25.40.20">
    <property type="entry name" value="Ankyrin repeat-containing domain"/>
    <property type="match status" value="2"/>
</dbReference>
<dbReference type="SMART" id="SM00248">
    <property type="entry name" value="ANK"/>
    <property type="match status" value="6"/>
</dbReference>
<dbReference type="Pfam" id="PF00023">
    <property type="entry name" value="Ank"/>
    <property type="match status" value="1"/>
</dbReference>
<dbReference type="Proteomes" id="UP000198582">
    <property type="component" value="Unassembled WGS sequence"/>
</dbReference>
<keyword evidence="5" id="KW-1185">Reference proteome</keyword>
<keyword evidence="1" id="KW-0677">Repeat</keyword>
<dbReference type="InterPro" id="IPR051637">
    <property type="entry name" value="Ank_repeat_dom-contain_49"/>
</dbReference>
<dbReference type="SUPFAM" id="SSF48403">
    <property type="entry name" value="Ankyrin repeat"/>
    <property type="match status" value="1"/>
</dbReference>
<evidence type="ECO:0000256" key="1">
    <source>
        <dbReference type="ARBA" id="ARBA00022737"/>
    </source>
</evidence>
<gene>
    <name evidence="4" type="ORF">SAMN04489732_13531</name>
</gene>
<proteinExistence type="predicted"/>
<feature type="repeat" description="ANK" evidence="3">
    <location>
        <begin position="388"/>
        <end position="420"/>
    </location>
</feature>
<dbReference type="EMBL" id="FOEF01000035">
    <property type="protein sequence ID" value="SEP54029.1"/>
    <property type="molecule type" value="Genomic_DNA"/>
</dbReference>
<evidence type="ECO:0000313" key="4">
    <source>
        <dbReference type="EMBL" id="SEP54029.1"/>
    </source>
</evidence>
<dbReference type="InterPro" id="IPR002110">
    <property type="entry name" value="Ankyrin_rpt"/>
</dbReference>
<organism evidence="4 5">
    <name type="scientific">Amycolatopsis saalfeldensis</name>
    <dbReference type="NCBI Taxonomy" id="394193"/>
    <lineage>
        <taxon>Bacteria</taxon>
        <taxon>Bacillati</taxon>
        <taxon>Actinomycetota</taxon>
        <taxon>Actinomycetes</taxon>
        <taxon>Pseudonocardiales</taxon>
        <taxon>Pseudonocardiaceae</taxon>
        <taxon>Amycolatopsis</taxon>
    </lineage>
</organism>
<dbReference type="OrthoDB" id="928522at2"/>
<feature type="repeat" description="ANK" evidence="3">
    <location>
        <begin position="201"/>
        <end position="233"/>
    </location>
</feature>
<feature type="repeat" description="ANK" evidence="3">
    <location>
        <begin position="348"/>
        <end position="380"/>
    </location>
</feature>
<dbReference type="PANTHER" id="PTHR24180:SF45">
    <property type="entry name" value="POLY [ADP-RIBOSE] POLYMERASE TANKYRASE"/>
    <property type="match status" value="1"/>
</dbReference>
<evidence type="ECO:0000313" key="5">
    <source>
        <dbReference type="Proteomes" id="UP000198582"/>
    </source>
</evidence>
<dbReference type="InterPro" id="IPR036770">
    <property type="entry name" value="Ankyrin_rpt-contain_sf"/>
</dbReference>
<dbReference type="STRING" id="394193.SAMN04489732_13531"/>
<sequence length="454" mass="49182">MGTLPANPSLEQLRKRAKELARAEAVKLSEAQFRIAREHGFPSWPKLQAYVRRVAENGPNLQHAYHSDIGYYAGRALGLLASAEDGTPGARVAFERHRQALTRDGARVVVAREHGFGSWRALREHVASLPESGEPFARAYRLVEARDIDGLAAMLDAFPQLVHARGTNLNDLLGMAGATCDERLTRVLLDRGADPSRANAHGWTPLHQAAYSKLPLLADMLLDAGAPLDVSARGDGGTPLIVALFWGNRVVAEKLAARERSPRNLRVAAGLGDLTLLDELLRPNGTLAPGAGAHREFYRPHSGFPFWRPTDDPAEIRDEALSWAARNNRVEAIRLLAARGADLDADVYRGTALTWAVARGRHAAVRTLLELGADVNRVGTFGGPEHGVGITALHLAAQHGRLDVITTLTEAGADLTARDGRWNSTPEGWAEACDQPEARALLQQLADPEHAPEP</sequence>
<reference evidence="4 5" key="1">
    <citation type="submission" date="2016-10" db="EMBL/GenBank/DDBJ databases">
        <authorList>
            <person name="de Groot N.N."/>
        </authorList>
    </citation>
    <scope>NUCLEOTIDE SEQUENCE [LARGE SCALE GENOMIC DNA]</scope>
    <source>
        <strain evidence="4 5">DSM 44993</strain>
    </source>
</reference>
<evidence type="ECO:0000256" key="2">
    <source>
        <dbReference type="ARBA" id="ARBA00023043"/>
    </source>
</evidence>
<dbReference type="PROSITE" id="PS50088">
    <property type="entry name" value="ANK_REPEAT"/>
    <property type="match status" value="3"/>
</dbReference>
<dbReference type="RefSeq" id="WP_091629057.1">
    <property type="nucleotide sequence ID" value="NZ_FOEF01000035.1"/>
</dbReference>
<evidence type="ECO:0000256" key="3">
    <source>
        <dbReference type="PROSITE-ProRule" id="PRU00023"/>
    </source>
</evidence>
<dbReference type="Pfam" id="PF12796">
    <property type="entry name" value="Ank_2"/>
    <property type="match status" value="2"/>
</dbReference>
<protein>
    <submittedName>
        <fullName evidence="4">Ankyrin repeat-containing protein</fullName>
    </submittedName>
</protein>